<feature type="transmembrane region" description="Helical" evidence="2">
    <location>
        <begin position="131"/>
        <end position="151"/>
    </location>
</feature>
<evidence type="ECO:0000313" key="3">
    <source>
        <dbReference type="EMBL" id="SSA33626.1"/>
    </source>
</evidence>
<evidence type="ECO:0000313" key="4">
    <source>
        <dbReference type="Proteomes" id="UP000250028"/>
    </source>
</evidence>
<feature type="region of interest" description="Disordered" evidence="1">
    <location>
        <begin position="1"/>
        <end position="85"/>
    </location>
</feature>
<keyword evidence="2" id="KW-1133">Transmembrane helix</keyword>
<gene>
    <name evidence="3" type="ORF">SAMN04489750_0911</name>
</gene>
<feature type="transmembrane region" description="Helical" evidence="2">
    <location>
        <begin position="106"/>
        <end position="125"/>
    </location>
</feature>
<dbReference type="EMBL" id="UESZ01000001">
    <property type="protein sequence ID" value="SSA33626.1"/>
    <property type="molecule type" value="Genomic_DNA"/>
</dbReference>
<proteinExistence type="predicted"/>
<evidence type="ECO:0000256" key="1">
    <source>
        <dbReference type="SAM" id="MobiDB-lite"/>
    </source>
</evidence>
<dbReference type="Pfam" id="PF11241">
    <property type="entry name" value="DUF3043"/>
    <property type="match status" value="1"/>
</dbReference>
<reference evidence="4" key="1">
    <citation type="submission" date="2016-10" db="EMBL/GenBank/DDBJ databases">
        <authorList>
            <person name="Varghese N."/>
            <person name="Submissions S."/>
        </authorList>
    </citation>
    <scope>NUCLEOTIDE SEQUENCE [LARGE SCALE GENOMIC DNA]</scope>
    <source>
        <strain evidence="4">DSM 22951</strain>
    </source>
</reference>
<keyword evidence="2" id="KW-0472">Membrane</keyword>
<feature type="compositionally biased region" description="Basic and acidic residues" evidence="1">
    <location>
        <begin position="37"/>
        <end position="71"/>
    </location>
</feature>
<dbReference type="Proteomes" id="UP000250028">
    <property type="component" value="Unassembled WGS sequence"/>
</dbReference>
<name>A0A2Y8ZQG1_9MICO</name>
<dbReference type="InterPro" id="IPR021403">
    <property type="entry name" value="DUF3043"/>
</dbReference>
<sequence>MFGRSKDSAVATPEPTPQVSEVLGTGETAKKGRPTPKRKESEAALRRPLVPEDRKSAKKEARSQAREERARVRAAQLAGDESALPPKDRGPIKSYIRDIVDSRLNVGELILPLMLVVLVLTFLPVRALQFGGLLVVWLILVAGVIDSALLWRRVKRKVVAKFGTPPPKGSAFYTIMRSFQMRMSRIPRPQVKRGAAID</sequence>
<dbReference type="AlphaFoldDB" id="A0A2Y8ZQG1"/>
<keyword evidence="2" id="KW-0812">Transmembrane</keyword>
<evidence type="ECO:0000256" key="2">
    <source>
        <dbReference type="SAM" id="Phobius"/>
    </source>
</evidence>
<keyword evidence="4" id="KW-1185">Reference proteome</keyword>
<organism evidence="3 4">
    <name type="scientific">Branchiibius hedensis</name>
    <dbReference type="NCBI Taxonomy" id="672460"/>
    <lineage>
        <taxon>Bacteria</taxon>
        <taxon>Bacillati</taxon>
        <taxon>Actinomycetota</taxon>
        <taxon>Actinomycetes</taxon>
        <taxon>Micrococcales</taxon>
        <taxon>Dermacoccaceae</taxon>
        <taxon>Branchiibius</taxon>
    </lineage>
</organism>
<protein>
    <recommendedName>
        <fullName evidence="5">DUF3043 domain-containing protein</fullName>
    </recommendedName>
</protein>
<accession>A0A2Y8ZQG1</accession>
<evidence type="ECO:0008006" key="5">
    <source>
        <dbReference type="Google" id="ProtNLM"/>
    </source>
</evidence>